<evidence type="ECO:0000256" key="7">
    <source>
        <dbReference type="ARBA" id="ARBA00022840"/>
    </source>
</evidence>
<dbReference type="InterPro" id="IPR001645">
    <property type="entry name" value="Folylpolyglutamate_synth"/>
</dbReference>
<protein>
    <recommendedName>
        <fullName evidence="3">tetrahydrofolate synthase</fullName>
        <ecNumber evidence="3">6.3.2.17</ecNumber>
    </recommendedName>
</protein>
<dbReference type="GO" id="GO:0008841">
    <property type="term" value="F:dihydrofolate synthase activity"/>
    <property type="evidence" value="ECO:0007669"/>
    <property type="project" value="TreeGrafter"/>
</dbReference>
<feature type="domain" description="Mur ligase central" evidence="10">
    <location>
        <begin position="73"/>
        <end position="249"/>
    </location>
</feature>
<name>A0A0F8WLS9_9ZZZZ</name>
<organism evidence="11">
    <name type="scientific">marine sediment metagenome</name>
    <dbReference type="NCBI Taxonomy" id="412755"/>
    <lineage>
        <taxon>unclassified sequences</taxon>
        <taxon>metagenomes</taxon>
        <taxon>ecological metagenomes</taxon>
    </lineage>
</organism>
<evidence type="ECO:0000256" key="3">
    <source>
        <dbReference type="ARBA" id="ARBA00013025"/>
    </source>
</evidence>
<comment type="caution">
    <text evidence="11">The sequence shown here is derived from an EMBL/GenBank/DDBJ whole genome shotgun (WGS) entry which is preliminary data.</text>
</comment>
<evidence type="ECO:0000256" key="5">
    <source>
        <dbReference type="ARBA" id="ARBA00022723"/>
    </source>
</evidence>
<evidence type="ECO:0000256" key="4">
    <source>
        <dbReference type="ARBA" id="ARBA00022598"/>
    </source>
</evidence>
<keyword evidence="7" id="KW-0067">ATP-binding</keyword>
<dbReference type="AlphaFoldDB" id="A0A0F8WLS9"/>
<evidence type="ECO:0000259" key="10">
    <source>
        <dbReference type="Pfam" id="PF08245"/>
    </source>
</evidence>
<dbReference type="PANTHER" id="PTHR11136:SF0">
    <property type="entry name" value="DIHYDROFOLATE SYNTHETASE-RELATED"/>
    <property type="match status" value="1"/>
</dbReference>
<dbReference type="GO" id="GO:0005737">
    <property type="term" value="C:cytoplasm"/>
    <property type="evidence" value="ECO:0007669"/>
    <property type="project" value="TreeGrafter"/>
</dbReference>
<dbReference type="SUPFAM" id="SSF53623">
    <property type="entry name" value="MurD-like peptide ligases, catalytic domain"/>
    <property type="match status" value="1"/>
</dbReference>
<feature type="non-terminal residue" evidence="11">
    <location>
        <position position="270"/>
    </location>
</feature>
<dbReference type="GO" id="GO:0046872">
    <property type="term" value="F:metal ion binding"/>
    <property type="evidence" value="ECO:0007669"/>
    <property type="project" value="UniProtKB-KW"/>
</dbReference>
<keyword evidence="6" id="KW-0547">Nucleotide-binding</keyword>
<accession>A0A0F8WLS9</accession>
<dbReference type="NCBIfam" id="TIGR01499">
    <property type="entry name" value="folC"/>
    <property type="match status" value="1"/>
</dbReference>
<dbReference type="PANTHER" id="PTHR11136">
    <property type="entry name" value="FOLYLPOLYGLUTAMATE SYNTHASE-RELATED"/>
    <property type="match status" value="1"/>
</dbReference>
<keyword evidence="5" id="KW-0479">Metal-binding</keyword>
<dbReference type="GO" id="GO:0005524">
    <property type="term" value="F:ATP binding"/>
    <property type="evidence" value="ECO:0007669"/>
    <property type="project" value="UniProtKB-KW"/>
</dbReference>
<dbReference type="EC" id="6.3.2.17" evidence="3"/>
<evidence type="ECO:0000256" key="9">
    <source>
        <dbReference type="ARBA" id="ARBA00047493"/>
    </source>
</evidence>
<dbReference type="InterPro" id="IPR036565">
    <property type="entry name" value="Mur-like_cat_sf"/>
</dbReference>
<dbReference type="Pfam" id="PF08245">
    <property type="entry name" value="Mur_ligase_M"/>
    <property type="match status" value="1"/>
</dbReference>
<reference evidence="11" key="1">
    <citation type="journal article" date="2015" name="Nature">
        <title>Complex archaea that bridge the gap between prokaryotes and eukaryotes.</title>
        <authorList>
            <person name="Spang A."/>
            <person name="Saw J.H."/>
            <person name="Jorgensen S.L."/>
            <person name="Zaremba-Niedzwiedzka K."/>
            <person name="Martijn J."/>
            <person name="Lind A.E."/>
            <person name="van Eijk R."/>
            <person name="Schleper C."/>
            <person name="Guy L."/>
            <person name="Ettema T.J."/>
        </authorList>
    </citation>
    <scope>NUCLEOTIDE SEQUENCE</scope>
</reference>
<keyword evidence="4" id="KW-0436">Ligase</keyword>
<comment type="catalytic activity">
    <reaction evidence="9">
        <text>(6S)-5,6,7,8-tetrahydrofolyl-(gamma-L-Glu)(n) + L-glutamate + ATP = (6S)-5,6,7,8-tetrahydrofolyl-(gamma-L-Glu)(n+1) + ADP + phosphate + H(+)</text>
        <dbReference type="Rhea" id="RHEA:10580"/>
        <dbReference type="Rhea" id="RHEA-COMP:14738"/>
        <dbReference type="Rhea" id="RHEA-COMP:14740"/>
        <dbReference type="ChEBI" id="CHEBI:15378"/>
        <dbReference type="ChEBI" id="CHEBI:29985"/>
        <dbReference type="ChEBI" id="CHEBI:30616"/>
        <dbReference type="ChEBI" id="CHEBI:43474"/>
        <dbReference type="ChEBI" id="CHEBI:141005"/>
        <dbReference type="ChEBI" id="CHEBI:456216"/>
        <dbReference type="EC" id="6.3.2.17"/>
    </reaction>
</comment>
<evidence type="ECO:0000313" key="11">
    <source>
        <dbReference type="EMBL" id="KKK57658.1"/>
    </source>
</evidence>
<dbReference type="InterPro" id="IPR013221">
    <property type="entry name" value="Mur_ligase_cen"/>
</dbReference>
<dbReference type="PROSITE" id="PS01012">
    <property type="entry name" value="FOLYLPOLYGLU_SYNT_2"/>
    <property type="match status" value="1"/>
</dbReference>
<dbReference type="FunFam" id="3.40.1190.10:FF:000011">
    <property type="entry name" value="Folylpolyglutamate synthase/dihydrofolate synthase"/>
    <property type="match status" value="1"/>
</dbReference>
<dbReference type="Gene3D" id="3.40.1190.10">
    <property type="entry name" value="Mur-like, catalytic domain"/>
    <property type="match status" value="1"/>
</dbReference>
<evidence type="ECO:0000256" key="6">
    <source>
        <dbReference type="ARBA" id="ARBA00022741"/>
    </source>
</evidence>
<gene>
    <name evidence="11" type="ORF">LCGC14_3052260</name>
</gene>
<evidence type="ECO:0000256" key="1">
    <source>
        <dbReference type="ARBA" id="ARBA00001946"/>
    </source>
</evidence>
<dbReference type="InterPro" id="IPR018109">
    <property type="entry name" value="Folylpolyglutamate_synth_CS"/>
</dbReference>
<evidence type="ECO:0000256" key="8">
    <source>
        <dbReference type="ARBA" id="ARBA00022842"/>
    </source>
</evidence>
<comment type="similarity">
    <text evidence="2">Belongs to the folylpolyglutamate synthase family.</text>
</comment>
<sequence>MVTVTISKVSPKKSGRRTGIRTYDAALKYLFSHTDYERMLRVRYNTDTFSLSRMRSLLKKLGDPHKSLRAVHIAGTKGKGSTATMLAEMLQACGHKVGLYTSPHLVDIRERIRIDGEMITQAALTRAINVVAVHVDRMTRSKPTFFEIFTAIAFKHFADSGVDVAVLETGLGGRLDSTNVIKPLVVGLTSISLDHTHQLGNTVKAIASEKAGIFKAGVPAVSVPQVPEAESALRNAARRAKTPLLFTGQNIDFSYRFESSRETGPQTRVC</sequence>
<dbReference type="EMBL" id="LAZR01064369">
    <property type="protein sequence ID" value="KKK57658.1"/>
    <property type="molecule type" value="Genomic_DNA"/>
</dbReference>
<evidence type="ECO:0000256" key="2">
    <source>
        <dbReference type="ARBA" id="ARBA00008276"/>
    </source>
</evidence>
<comment type="cofactor">
    <cofactor evidence="1">
        <name>Mg(2+)</name>
        <dbReference type="ChEBI" id="CHEBI:18420"/>
    </cofactor>
</comment>
<dbReference type="GO" id="GO:0004326">
    <property type="term" value="F:tetrahydrofolylpolyglutamate synthase activity"/>
    <property type="evidence" value="ECO:0007669"/>
    <property type="project" value="UniProtKB-EC"/>
</dbReference>
<keyword evidence="8" id="KW-0460">Magnesium</keyword>
<proteinExistence type="inferred from homology"/>